<evidence type="ECO:0000256" key="1">
    <source>
        <dbReference type="SAM" id="SignalP"/>
    </source>
</evidence>
<name>A0YDE0_9GAMM</name>
<organism evidence="2 3">
    <name type="scientific">marine gamma proteobacterium HTCC2143</name>
    <dbReference type="NCBI Taxonomy" id="247633"/>
    <lineage>
        <taxon>Bacteria</taxon>
        <taxon>Pseudomonadati</taxon>
        <taxon>Pseudomonadota</taxon>
        <taxon>Gammaproteobacteria</taxon>
        <taxon>Cellvibrionales</taxon>
        <taxon>Spongiibacteraceae</taxon>
        <taxon>BD1-7 clade</taxon>
    </lineage>
</organism>
<evidence type="ECO:0000313" key="3">
    <source>
        <dbReference type="Proteomes" id="UP000004931"/>
    </source>
</evidence>
<dbReference type="Pfam" id="PF04199">
    <property type="entry name" value="Cyclase"/>
    <property type="match status" value="1"/>
</dbReference>
<dbReference type="STRING" id="247633.GP2143_03943"/>
<dbReference type="GO" id="GO:0019441">
    <property type="term" value="P:L-tryptophan catabolic process to kynurenine"/>
    <property type="evidence" value="ECO:0007669"/>
    <property type="project" value="InterPro"/>
</dbReference>
<evidence type="ECO:0000313" key="2">
    <source>
        <dbReference type="EMBL" id="EAW31243.1"/>
    </source>
</evidence>
<dbReference type="SUPFAM" id="SSF102198">
    <property type="entry name" value="Putative cyclase"/>
    <property type="match status" value="1"/>
</dbReference>
<dbReference type="PANTHER" id="PTHR43564:SF2">
    <property type="entry name" value="BLR6059 PROTEIN"/>
    <property type="match status" value="1"/>
</dbReference>
<keyword evidence="1" id="KW-0732">Signal</keyword>
<feature type="chain" id="PRO_5002631406" evidence="1">
    <location>
        <begin position="26"/>
        <end position="201"/>
    </location>
</feature>
<dbReference type="EMBL" id="AAVT01000004">
    <property type="protein sequence ID" value="EAW31243.1"/>
    <property type="molecule type" value="Genomic_DNA"/>
</dbReference>
<reference evidence="2 3" key="1">
    <citation type="journal article" date="2010" name="J. Bacteriol.">
        <title>Genome sequence of the oligotrophic marine Gammaproteobacterium HTCC2143, isolated from the Oregon Coast.</title>
        <authorList>
            <person name="Oh H.M."/>
            <person name="Kang I."/>
            <person name="Ferriera S."/>
            <person name="Giovannoni S.J."/>
            <person name="Cho J.C."/>
        </authorList>
    </citation>
    <scope>NUCLEOTIDE SEQUENCE [LARGE SCALE GENOMIC DNA]</scope>
    <source>
        <strain evidence="2 3">HTCC2143</strain>
    </source>
</reference>
<dbReference type="GO" id="GO:0004061">
    <property type="term" value="F:arylformamidase activity"/>
    <property type="evidence" value="ECO:0007669"/>
    <property type="project" value="InterPro"/>
</dbReference>
<dbReference type="AlphaFoldDB" id="A0YDE0"/>
<dbReference type="eggNOG" id="COG1878">
    <property type="taxonomic scope" value="Bacteria"/>
</dbReference>
<dbReference type="Proteomes" id="UP000004931">
    <property type="component" value="Unassembled WGS sequence"/>
</dbReference>
<dbReference type="InterPro" id="IPR007325">
    <property type="entry name" value="KFase/CYL"/>
</dbReference>
<protein>
    <submittedName>
        <fullName evidence="2">Putative cyclase</fullName>
    </submittedName>
</protein>
<dbReference type="Gene3D" id="3.50.30.50">
    <property type="entry name" value="Putative cyclase"/>
    <property type="match status" value="1"/>
</dbReference>
<accession>A0YDE0</accession>
<gene>
    <name evidence="2" type="ORF">GP2143_03943</name>
</gene>
<keyword evidence="3" id="KW-1185">Reference proteome</keyword>
<dbReference type="InterPro" id="IPR037175">
    <property type="entry name" value="KFase_sf"/>
</dbReference>
<sequence length="201" mass="21777">MQSFFRFAHALSLLLSVILSHSVVAQDSRWIDLTYSLSADSVFWPTAEPFKLTTDAEGVTEAGYYYSAHSFTAAEDGGTPIDAPVHFAEGKYSVNKISLGQLIGPAMLIDVAAPVSANRDYLVSIDDIIDWGKTNDPIPDQSIVLFRNGLGALWPNTEPDLGTSLRGVHSVAALSFSGLSAEAATWLIENRRDDAKRAPTF</sequence>
<comment type="caution">
    <text evidence="2">The sequence shown here is derived from an EMBL/GenBank/DDBJ whole genome shotgun (WGS) entry which is preliminary data.</text>
</comment>
<dbReference type="PANTHER" id="PTHR43564">
    <property type="entry name" value="KYNURENINE FORMAMIDASE-LIKE PROTEIN"/>
    <property type="match status" value="1"/>
</dbReference>
<feature type="signal peptide" evidence="1">
    <location>
        <begin position="1"/>
        <end position="25"/>
    </location>
</feature>
<proteinExistence type="predicted"/>